<keyword evidence="2" id="KW-0472">Membrane</keyword>
<proteinExistence type="predicted"/>
<dbReference type="Proteomes" id="UP000502706">
    <property type="component" value="Plasmid unnamed1"/>
</dbReference>
<sequence>MRAAWTFLIGAVLVLGVAGTAFAHVEVSPTEVPAGGSEEFTLEAAGEKEVPATEVRLEVPEGFRVTSVPETPGWQSGQEGNSIVWSGGRIDPDEVGEFVFEAEAPATAGETTWNGFVTYEDGSVVEWTGPPDSETPASVVEVVSGPSASDEPGGETAAHEDDHTAGAAAEGLPDSGGIQPAILLLLLLATVGGAASAILLAARARLHRG</sequence>
<protein>
    <submittedName>
        <fullName evidence="5">DUF1775 domain-containing protein</fullName>
    </submittedName>
</protein>
<keyword evidence="2" id="KW-1133">Transmembrane helix</keyword>
<evidence type="ECO:0000313" key="5">
    <source>
        <dbReference type="EMBL" id="QIN81019.1"/>
    </source>
</evidence>
<dbReference type="Pfam" id="PF07987">
    <property type="entry name" value="DUF1775"/>
    <property type="match status" value="1"/>
</dbReference>
<evidence type="ECO:0000256" key="2">
    <source>
        <dbReference type="SAM" id="Phobius"/>
    </source>
</evidence>
<name>A0A6G8Q3I5_9ACTN</name>
<organism evidence="5 6">
    <name type="scientific">Rubrobacter marinus</name>
    <dbReference type="NCBI Taxonomy" id="2653852"/>
    <lineage>
        <taxon>Bacteria</taxon>
        <taxon>Bacillati</taxon>
        <taxon>Actinomycetota</taxon>
        <taxon>Rubrobacteria</taxon>
        <taxon>Rubrobacterales</taxon>
        <taxon>Rubrobacteraceae</taxon>
        <taxon>Rubrobacter</taxon>
    </lineage>
</organism>
<evidence type="ECO:0000259" key="4">
    <source>
        <dbReference type="Pfam" id="PF07987"/>
    </source>
</evidence>
<dbReference type="EMBL" id="CP045122">
    <property type="protein sequence ID" value="QIN81019.1"/>
    <property type="molecule type" value="Genomic_DNA"/>
</dbReference>
<dbReference type="RefSeq" id="WP_166398732.1">
    <property type="nucleotide sequence ID" value="NZ_CP045122.1"/>
</dbReference>
<dbReference type="InterPro" id="IPR012533">
    <property type="entry name" value="YcnI-copper_dom"/>
</dbReference>
<dbReference type="InterPro" id="IPR038507">
    <property type="entry name" value="YcnI-like_sf"/>
</dbReference>
<dbReference type="Gene3D" id="2.60.40.2230">
    <property type="entry name" value="Uncharacterised protein YcnI-like PF07987, DUF1775"/>
    <property type="match status" value="1"/>
</dbReference>
<keyword evidence="5" id="KW-0614">Plasmid</keyword>
<accession>A0A6G8Q3I5</accession>
<keyword evidence="2" id="KW-0812">Transmembrane</keyword>
<evidence type="ECO:0000313" key="6">
    <source>
        <dbReference type="Proteomes" id="UP000502706"/>
    </source>
</evidence>
<feature type="region of interest" description="Disordered" evidence="1">
    <location>
        <begin position="144"/>
        <end position="172"/>
    </location>
</feature>
<evidence type="ECO:0000256" key="1">
    <source>
        <dbReference type="SAM" id="MobiDB-lite"/>
    </source>
</evidence>
<geneLocation type="plasmid" evidence="5 6">
    <name>unnamed1</name>
</geneLocation>
<feature type="chain" id="PRO_5026233613" evidence="3">
    <location>
        <begin position="24"/>
        <end position="209"/>
    </location>
</feature>
<dbReference type="KEGG" id="rmar:GBA65_21480"/>
<reference evidence="5 6" key="1">
    <citation type="submission" date="2019-10" db="EMBL/GenBank/DDBJ databases">
        <title>Rubrobacter sp nov SCSIO 52915 isolated from a deep-sea sediment in the South China Sea.</title>
        <authorList>
            <person name="Chen R.W."/>
        </authorList>
    </citation>
    <scope>NUCLEOTIDE SEQUENCE [LARGE SCALE GENOMIC DNA]</scope>
    <source>
        <strain evidence="5 6">SCSIO 52915</strain>
        <plasmid evidence="5 6">unnamed1</plasmid>
    </source>
</reference>
<feature type="signal peptide" evidence="3">
    <location>
        <begin position="1"/>
        <end position="23"/>
    </location>
</feature>
<keyword evidence="3" id="KW-0732">Signal</keyword>
<keyword evidence="6" id="KW-1185">Reference proteome</keyword>
<feature type="transmembrane region" description="Helical" evidence="2">
    <location>
        <begin position="181"/>
        <end position="202"/>
    </location>
</feature>
<feature type="domain" description="YncI copper-binding" evidence="4">
    <location>
        <begin position="81"/>
        <end position="141"/>
    </location>
</feature>
<dbReference type="AlphaFoldDB" id="A0A6G8Q3I5"/>
<gene>
    <name evidence="5" type="ORF">GBA65_21480</name>
</gene>
<evidence type="ECO:0000256" key="3">
    <source>
        <dbReference type="SAM" id="SignalP"/>
    </source>
</evidence>